<reference evidence="1" key="1">
    <citation type="journal article" date="2015" name="Nature">
        <title>Complex archaea that bridge the gap between prokaryotes and eukaryotes.</title>
        <authorList>
            <person name="Spang A."/>
            <person name="Saw J.H."/>
            <person name="Jorgensen S.L."/>
            <person name="Zaremba-Niedzwiedzka K."/>
            <person name="Martijn J."/>
            <person name="Lind A.E."/>
            <person name="van Eijk R."/>
            <person name="Schleper C."/>
            <person name="Guy L."/>
            <person name="Ettema T.J."/>
        </authorList>
    </citation>
    <scope>NUCLEOTIDE SEQUENCE</scope>
</reference>
<gene>
    <name evidence="1" type="ORF">LCGC14_0447500</name>
</gene>
<dbReference type="Gene3D" id="1.25.40.10">
    <property type="entry name" value="Tetratricopeptide repeat domain"/>
    <property type="match status" value="1"/>
</dbReference>
<dbReference type="InterPro" id="IPR011990">
    <property type="entry name" value="TPR-like_helical_dom_sf"/>
</dbReference>
<dbReference type="SUPFAM" id="SSF81901">
    <property type="entry name" value="HCP-like"/>
    <property type="match status" value="1"/>
</dbReference>
<evidence type="ECO:0000313" key="1">
    <source>
        <dbReference type="EMBL" id="KKN68815.1"/>
    </source>
</evidence>
<evidence type="ECO:0008006" key="2">
    <source>
        <dbReference type="Google" id="ProtNLM"/>
    </source>
</evidence>
<dbReference type="AlphaFoldDB" id="A0A0F9SIQ2"/>
<proteinExistence type="predicted"/>
<sequence length="288" mass="33324">MAKEDRYSLALYLASKGQLDKASFLLWKIVEKTNSAELMLNSILALVTMLGRKENNEKIINLCDKGIELSYRLNNENAKAFLMATKALSIIIEVEFNLHKKKNLVLAPGWKEFALESIKEEFTVLTRKIEQNRSESQQLITESFKGISSSQISETLADVLMIKGEYHFDEYLNYKIENIKTTKFRLFLKNVSNIDSFLYNQSSQKTTKRILKDSKKCIIDAAQIYKNLGDEINQANAYLNLANQAISINRKKEARKYLKKAITEVQNNKNLEILNRIRNLEERLMKHD</sequence>
<comment type="caution">
    <text evidence="1">The sequence shown here is derived from an EMBL/GenBank/DDBJ whole genome shotgun (WGS) entry which is preliminary data.</text>
</comment>
<protein>
    <recommendedName>
        <fullName evidence="2">MalT-like TPR region domain-containing protein</fullName>
    </recommendedName>
</protein>
<name>A0A0F9SIQ2_9ZZZZ</name>
<accession>A0A0F9SIQ2</accession>
<dbReference type="EMBL" id="LAZR01000439">
    <property type="protein sequence ID" value="KKN68815.1"/>
    <property type="molecule type" value="Genomic_DNA"/>
</dbReference>
<organism evidence="1">
    <name type="scientific">marine sediment metagenome</name>
    <dbReference type="NCBI Taxonomy" id="412755"/>
    <lineage>
        <taxon>unclassified sequences</taxon>
        <taxon>metagenomes</taxon>
        <taxon>ecological metagenomes</taxon>
    </lineage>
</organism>